<dbReference type="Proteomes" id="UP000487268">
    <property type="component" value="Unassembled WGS sequence"/>
</dbReference>
<sequence length="84" mass="9158">MSQSNIGLLRVRVADIISEQFGVPRESITSESTLTDLGLDSLGLVELALTLEEEFNIPFAEELISMDKSFGRLLEMLETKGAAA</sequence>
<keyword evidence="5" id="KW-1185">Reference proteome</keyword>
<dbReference type="GO" id="GO:0031177">
    <property type="term" value="F:phosphopantetheine binding"/>
    <property type="evidence" value="ECO:0007669"/>
    <property type="project" value="InterPro"/>
</dbReference>
<name>A0A7K0C340_9ACTN</name>
<dbReference type="Gene3D" id="1.10.1200.10">
    <property type="entry name" value="ACP-like"/>
    <property type="match status" value="1"/>
</dbReference>
<proteinExistence type="predicted"/>
<dbReference type="AlphaFoldDB" id="A0A7K0C340"/>
<evidence type="ECO:0000259" key="3">
    <source>
        <dbReference type="PROSITE" id="PS50075"/>
    </source>
</evidence>
<dbReference type="Pfam" id="PF00550">
    <property type="entry name" value="PP-binding"/>
    <property type="match status" value="1"/>
</dbReference>
<feature type="domain" description="Carrier" evidence="3">
    <location>
        <begin position="7"/>
        <end position="81"/>
    </location>
</feature>
<evidence type="ECO:0000313" key="4">
    <source>
        <dbReference type="EMBL" id="MQY07861.1"/>
    </source>
</evidence>
<dbReference type="EMBL" id="WEGH01000004">
    <property type="protein sequence ID" value="MQY07861.1"/>
    <property type="molecule type" value="Genomic_DNA"/>
</dbReference>
<evidence type="ECO:0000256" key="1">
    <source>
        <dbReference type="ARBA" id="ARBA00022450"/>
    </source>
</evidence>
<evidence type="ECO:0000313" key="5">
    <source>
        <dbReference type="Proteomes" id="UP000487268"/>
    </source>
</evidence>
<dbReference type="InterPro" id="IPR009081">
    <property type="entry name" value="PP-bd_ACP"/>
</dbReference>
<keyword evidence="1" id="KW-0596">Phosphopantetheine</keyword>
<dbReference type="SMART" id="SM00823">
    <property type="entry name" value="PKS_PP"/>
    <property type="match status" value="1"/>
</dbReference>
<protein>
    <submittedName>
        <fullName evidence="4">Acyl carrier protein</fullName>
    </submittedName>
</protein>
<dbReference type="InterPro" id="IPR020806">
    <property type="entry name" value="PKS_PP-bd"/>
</dbReference>
<keyword evidence="2" id="KW-0597">Phosphoprotein</keyword>
<reference evidence="4 5" key="1">
    <citation type="submission" date="2019-10" db="EMBL/GenBank/DDBJ databases">
        <title>Actinomadura rubteroloni sp. nov. and Actinomadura macrotermitis sp. nov., isolated from the gut of fungus growing-termite Macrotermes natalensis.</title>
        <authorList>
            <person name="Benndorf R."/>
            <person name="Martin K."/>
            <person name="Kuefner M."/>
            <person name="De Beer W."/>
            <person name="Kaster A.-K."/>
            <person name="Vollmers J."/>
            <person name="Poulsen M."/>
            <person name="Beemelmanns C."/>
        </authorList>
    </citation>
    <scope>NUCLEOTIDE SEQUENCE [LARGE SCALE GENOMIC DNA]</scope>
    <source>
        <strain evidence="4 5">RB68</strain>
    </source>
</reference>
<comment type="caution">
    <text evidence="4">The sequence shown here is derived from an EMBL/GenBank/DDBJ whole genome shotgun (WGS) entry which is preliminary data.</text>
</comment>
<dbReference type="InterPro" id="IPR036736">
    <property type="entry name" value="ACP-like_sf"/>
</dbReference>
<gene>
    <name evidence="4" type="primary">acpP_1</name>
    <name evidence="4" type="ORF">ACRB68_59630</name>
</gene>
<dbReference type="SUPFAM" id="SSF47336">
    <property type="entry name" value="ACP-like"/>
    <property type="match status" value="1"/>
</dbReference>
<accession>A0A7K0C340</accession>
<organism evidence="4 5">
    <name type="scientific">Actinomadura macrotermitis</name>
    <dbReference type="NCBI Taxonomy" id="2585200"/>
    <lineage>
        <taxon>Bacteria</taxon>
        <taxon>Bacillati</taxon>
        <taxon>Actinomycetota</taxon>
        <taxon>Actinomycetes</taxon>
        <taxon>Streptosporangiales</taxon>
        <taxon>Thermomonosporaceae</taxon>
        <taxon>Actinomadura</taxon>
    </lineage>
</organism>
<evidence type="ECO:0000256" key="2">
    <source>
        <dbReference type="ARBA" id="ARBA00022553"/>
    </source>
</evidence>
<dbReference type="PROSITE" id="PS50075">
    <property type="entry name" value="CARRIER"/>
    <property type="match status" value="1"/>
</dbReference>
<dbReference type="RefSeq" id="WP_153538376.1">
    <property type="nucleotide sequence ID" value="NZ_WEGH01000004.1"/>
</dbReference>